<dbReference type="InterPro" id="IPR003439">
    <property type="entry name" value="ABC_transporter-like_ATP-bd"/>
</dbReference>
<dbReference type="Pfam" id="PF00005">
    <property type="entry name" value="ABC_tran"/>
    <property type="match status" value="2"/>
</dbReference>
<evidence type="ECO:0000313" key="9">
    <source>
        <dbReference type="EMBL" id="CTQ69443.1"/>
    </source>
</evidence>
<dbReference type="STRING" id="311410.LA5095_05914"/>
<reference evidence="10" key="1">
    <citation type="submission" date="2015-07" db="EMBL/GenBank/DDBJ databases">
        <authorList>
            <person name="Rodrigo-Torres Lidia"/>
            <person name="Arahal R.David."/>
        </authorList>
    </citation>
    <scope>NUCLEOTIDE SEQUENCE [LARGE SCALE GENOMIC DNA]</scope>
    <source>
        <strain evidence="10">CECT 5096</strain>
    </source>
</reference>
<keyword evidence="4" id="KW-0677">Repeat</keyword>
<keyword evidence="3" id="KW-0762">Sugar transport</keyword>
<dbReference type="SMART" id="SM00382">
    <property type="entry name" value="AAA"/>
    <property type="match status" value="2"/>
</dbReference>
<dbReference type="Proteomes" id="UP000049983">
    <property type="component" value="Unassembled WGS sequence"/>
</dbReference>
<keyword evidence="10" id="KW-1185">Reference proteome</keyword>
<dbReference type="GO" id="GO:0016887">
    <property type="term" value="F:ATP hydrolysis activity"/>
    <property type="evidence" value="ECO:0007669"/>
    <property type="project" value="InterPro"/>
</dbReference>
<dbReference type="InterPro" id="IPR050107">
    <property type="entry name" value="ABC_carbohydrate_import_ATPase"/>
</dbReference>
<feature type="compositionally biased region" description="Basic and acidic residues" evidence="7">
    <location>
        <begin position="257"/>
        <end position="272"/>
    </location>
</feature>
<evidence type="ECO:0000256" key="6">
    <source>
        <dbReference type="ARBA" id="ARBA00022840"/>
    </source>
</evidence>
<accession>A0A0M7A6T0</accession>
<dbReference type="GO" id="GO:0005524">
    <property type="term" value="F:ATP binding"/>
    <property type="evidence" value="ECO:0007669"/>
    <property type="project" value="UniProtKB-KW"/>
</dbReference>
<dbReference type="PROSITE" id="PS00211">
    <property type="entry name" value="ABC_TRANSPORTER_1"/>
    <property type="match status" value="1"/>
</dbReference>
<evidence type="ECO:0000256" key="4">
    <source>
        <dbReference type="ARBA" id="ARBA00022737"/>
    </source>
</evidence>
<keyword evidence="9" id="KW-0378">Hydrolase</keyword>
<dbReference type="EMBL" id="CXWC01000006">
    <property type="protein sequence ID" value="CTQ69443.1"/>
    <property type="molecule type" value="Genomic_DNA"/>
</dbReference>
<evidence type="ECO:0000313" key="10">
    <source>
        <dbReference type="Proteomes" id="UP000049983"/>
    </source>
</evidence>
<evidence type="ECO:0000256" key="1">
    <source>
        <dbReference type="ARBA" id="ARBA00005417"/>
    </source>
</evidence>
<feature type="domain" description="ABC transporter" evidence="8">
    <location>
        <begin position="10"/>
        <end position="250"/>
    </location>
</feature>
<gene>
    <name evidence="9" type="primary">araG</name>
    <name evidence="9" type="ORF">LA5096_02140</name>
</gene>
<sequence length="493" mass="52517">MTTETASPLISLGGIQKVFGAVQALSGVDLQIHAGECLGLVGHNGAGKSTLMNILAGTLEASEGSLTIAGTGLGKGYLVQDAGRLGVRCVFQELSLCPNLTVAENTRIIHPVLKGFGWRKRAGLLIMKQLDQVFPGHGVSASDVIGDLSISKRQMVEIARAFTVTDTDIRLVILDEPTSSLDSRVADQLLNYVNQVTGQGVSVILISHLLGEILQVSDRIAVMKDGRVVACRNAADFDRVSLVEAMGSTVVAGAAPRRGEENSATIGEERIHMRPSGQPDDQSIRAQAGEVVGFAGLAGQGQTEALLSVFEGHGVLPSGARGAGCCFIAGDRQVDGVLPLWSIRKNIGISSLGRMRSGMLIQSERELELAEAWKERIGIRAPDVEAPILSLSGGNQQKVLFARALGSAAEIVLMDDPMRGVDVGTKNEVYTIIRQEASQGRTFLWYTTEMEELDYCDRVYVFRDGIVSETLTGSDITEENVLQASFKQVSGAA</sequence>
<dbReference type="AlphaFoldDB" id="A0A0M7A6T0"/>
<dbReference type="EC" id="3.6.3.17" evidence="9"/>
<protein>
    <submittedName>
        <fullName evidence="9">Arabinose import ATP-binding protein AraG</fullName>
        <ecNumber evidence="9">3.6.3.17</ecNumber>
    </submittedName>
</protein>
<dbReference type="OrthoDB" id="9805029at2"/>
<dbReference type="GeneID" id="97669533"/>
<dbReference type="PANTHER" id="PTHR43790:SF9">
    <property type="entry name" value="GALACTOFURANOSE TRANSPORTER ATP-BINDING PROTEIN YTFR"/>
    <property type="match status" value="1"/>
</dbReference>
<keyword evidence="2" id="KW-0813">Transport</keyword>
<dbReference type="PROSITE" id="PS50893">
    <property type="entry name" value="ABC_TRANSPORTER_2"/>
    <property type="match status" value="2"/>
</dbReference>
<dbReference type="RefSeq" id="WP_055391541.1">
    <property type="nucleotide sequence ID" value="NZ_CANKXR010000011.1"/>
</dbReference>
<dbReference type="PANTHER" id="PTHR43790">
    <property type="entry name" value="CARBOHYDRATE TRANSPORT ATP-BINDING PROTEIN MG119-RELATED"/>
    <property type="match status" value="1"/>
</dbReference>
<name>A0A0M7A6T0_9HYPH</name>
<keyword evidence="6 9" id="KW-0067">ATP-binding</keyword>
<dbReference type="Gene3D" id="3.40.50.300">
    <property type="entry name" value="P-loop containing nucleotide triphosphate hydrolases"/>
    <property type="match status" value="2"/>
</dbReference>
<evidence type="ECO:0000256" key="7">
    <source>
        <dbReference type="SAM" id="MobiDB-lite"/>
    </source>
</evidence>
<organism evidence="9 10">
    <name type="scientific">Roseibium album</name>
    <dbReference type="NCBI Taxonomy" id="311410"/>
    <lineage>
        <taxon>Bacteria</taxon>
        <taxon>Pseudomonadati</taxon>
        <taxon>Pseudomonadota</taxon>
        <taxon>Alphaproteobacteria</taxon>
        <taxon>Hyphomicrobiales</taxon>
        <taxon>Stappiaceae</taxon>
        <taxon>Roseibium</taxon>
    </lineage>
</organism>
<evidence type="ECO:0000259" key="8">
    <source>
        <dbReference type="PROSITE" id="PS50893"/>
    </source>
</evidence>
<keyword evidence="5" id="KW-0547">Nucleotide-binding</keyword>
<proteinExistence type="inferred from homology"/>
<evidence type="ECO:0000256" key="2">
    <source>
        <dbReference type="ARBA" id="ARBA00022448"/>
    </source>
</evidence>
<feature type="region of interest" description="Disordered" evidence="7">
    <location>
        <begin position="256"/>
        <end position="282"/>
    </location>
</feature>
<dbReference type="InterPro" id="IPR027417">
    <property type="entry name" value="P-loop_NTPase"/>
</dbReference>
<comment type="similarity">
    <text evidence="1">Belongs to the ABC transporter superfamily.</text>
</comment>
<dbReference type="CDD" id="cd03216">
    <property type="entry name" value="ABC_Carb_Monos_I"/>
    <property type="match status" value="1"/>
</dbReference>
<dbReference type="SUPFAM" id="SSF52540">
    <property type="entry name" value="P-loop containing nucleoside triphosphate hydrolases"/>
    <property type="match status" value="2"/>
</dbReference>
<dbReference type="InterPro" id="IPR003593">
    <property type="entry name" value="AAA+_ATPase"/>
</dbReference>
<dbReference type="InterPro" id="IPR017871">
    <property type="entry name" value="ABC_transporter-like_CS"/>
</dbReference>
<feature type="domain" description="ABC transporter" evidence="8">
    <location>
        <begin position="257"/>
        <end position="489"/>
    </location>
</feature>
<evidence type="ECO:0000256" key="5">
    <source>
        <dbReference type="ARBA" id="ARBA00022741"/>
    </source>
</evidence>
<evidence type="ECO:0000256" key="3">
    <source>
        <dbReference type="ARBA" id="ARBA00022597"/>
    </source>
</evidence>